<proteinExistence type="predicted"/>
<feature type="transmembrane region" description="Helical" evidence="1">
    <location>
        <begin position="23"/>
        <end position="45"/>
    </location>
</feature>
<evidence type="ECO:0000313" key="3">
    <source>
        <dbReference type="Proteomes" id="UP000019335"/>
    </source>
</evidence>
<dbReference type="AlphaFoldDB" id="W7T504"/>
<evidence type="ECO:0000256" key="1">
    <source>
        <dbReference type="SAM" id="Phobius"/>
    </source>
</evidence>
<keyword evidence="1" id="KW-1133">Transmembrane helix</keyword>
<dbReference type="Proteomes" id="UP000019335">
    <property type="component" value="Unassembled WGS sequence"/>
</dbReference>
<keyword evidence="1" id="KW-0472">Membrane</keyword>
<keyword evidence="1" id="KW-0812">Transmembrane</keyword>
<comment type="caution">
    <text evidence="2">The sequence shown here is derived from an EMBL/GenBank/DDBJ whole genome shotgun (WGS) entry which is preliminary data.</text>
</comment>
<dbReference type="EMBL" id="AZIL01002280">
    <property type="protein sequence ID" value="EWM22105.1"/>
    <property type="molecule type" value="Genomic_DNA"/>
</dbReference>
<name>W7T504_9STRA</name>
<sequence>MLRHQSIHNSPFNFSTTLSLDGLLNGSIFVMGVIMCFILVGVVHFTNKAASRDKISELPQTIQQQQNPLNTSLLQSPIVTVAETLTTCSVSPPHVSSLKLLLYHVVSYSADNCCTNATMSKESQIIPECLKYQYFEGRESIMTTRSP</sequence>
<gene>
    <name evidence="2" type="ORF">Naga_100039g11</name>
</gene>
<organism evidence="2 3">
    <name type="scientific">Nannochloropsis gaditana</name>
    <dbReference type="NCBI Taxonomy" id="72520"/>
    <lineage>
        <taxon>Eukaryota</taxon>
        <taxon>Sar</taxon>
        <taxon>Stramenopiles</taxon>
        <taxon>Ochrophyta</taxon>
        <taxon>Eustigmatophyceae</taxon>
        <taxon>Eustigmatales</taxon>
        <taxon>Monodopsidaceae</taxon>
        <taxon>Nannochloropsis</taxon>
    </lineage>
</organism>
<reference evidence="2 3" key="1">
    <citation type="journal article" date="2014" name="Mol. Plant">
        <title>Chromosome Scale Genome Assembly and Transcriptome Profiling of Nannochloropsis gaditana in Nitrogen Depletion.</title>
        <authorList>
            <person name="Corteggiani Carpinelli E."/>
            <person name="Telatin A."/>
            <person name="Vitulo N."/>
            <person name="Forcato C."/>
            <person name="D'Angelo M."/>
            <person name="Schiavon R."/>
            <person name="Vezzi A."/>
            <person name="Giacometti G.M."/>
            <person name="Morosinotto T."/>
            <person name="Valle G."/>
        </authorList>
    </citation>
    <scope>NUCLEOTIDE SEQUENCE [LARGE SCALE GENOMIC DNA]</scope>
    <source>
        <strain evidence="2 3">B-31</strain>
    </source>
</reference>
<protein>
    <submittedName>
        <fullName evidence="2">Uncharacterized protein</fullName>
    </submittedName>
</protein>
<keyword evidence="3" id="KW-1185">Reference proteome</keyword>
<accession>W7T504</accession>
<evidence type="ECO:0000313" key="2">
    <source>
        <dbReference type="EMBL" id="EWM22105.1"/>
    </source>
</evidence>